<organism evidence="2">
    <name type="scientific">plant metagenome</name>
    <dbReference type="NCBI Taxonomy" id="1297885"/>
    <lineage>
        <taxon>unclassified sequences</taxon>
        <taxon>metagenomes</taxon>
        <taxon>organismal metagenomes</taxon>
    </lineage>
</organism>
<feature type="compositionally biased region" description="Basic and acidic residues" evidence="1">
    <location>
        <begin position="1"/>
        <end position="20"/>
    </location>
</feature>
<gene>
    <name evidence="2" type="ORF">AMP9_3809</name>
</gene>
<accession>A0A484P4A3</accession>
<evidence type="ECO:0000256" key="1">
    <source>
        <dbReference type="SAM" id="MobiDB-lite"/>
    </source>
</evidence>
<feature type="region of interest" description="Disordered" evidence="1">
    <location>
        <begin position="1"/>
        <end position="25"/>
    </location>
</feature>
<sequence length="53" mass="5380">MKQGGHDGVESEGEEGRCERPGGAALADSSVAACRADDPAACRRALRAPGLAR</sequence>
<evidence type="ECO:0000313" key="2">
    <source>
        <dbReference type="EMBL" id="VFR20814.1"/>
    </source>
</evidence>
<name>A0A484P4A3_9ZZZZ</name>
<dbReference type="AlphaFoldDB" id="A0A484P4A3"/>
<reference evidence="2" key="1">
    <citation type="submission" date="2019-03" db="EMBL/GenBank/DDBJ databases">
        <authorList>
            <person name="Danneels B."/>
        </authorList>
    </citation>
    <scope>NUCLEOTIDE SEQUENCE</scope>
</reference>
<protein>
    <submittedName>
        <fullName evidence="2">Uncharacterized protein</fullName>
    </submittedName>
</protein>
<dbReference type="EMBL" id="CAADHY010000015">
    <property type="protein sequence ID" value="VFR20814.1"/>
    <property type="molecule type" value="Genomic_DNA"/>
</dbReference>
<proteinExistence type="predicted"/>